<dbReference type="Pfam" id="PF08881">
    <property type="entry name" value="CVNH"/>
    <property type="match status" value="1"/>
</dbReference>
<reference evidence="4" key="1">
    <citation type="submission" date="2016-11" db="EMBL/GenBank/DDBJ databases">
        <title>Mesorhizobium oceanicum sp. nov., isolated from deep seawater in South China Sea.</title>
        <authorList>
            <person name="Fu G.-Y."/>
        </authorList>
    </citation>
    <scope>NUCLEOTIDE SEQUENCE [LARGE SCALE GENOMIC DNA]</scope>
    <source>
        <strain evidence="4">B7</strain>
    </source>
</reference>
<dbReference type="AlphaFoldDB" id="A0A1L3SUP6"/>
<dbReference type="InterPro" id="IPR036673">
    <property type="entry name" value="Cyanovirin-N_sf"/>
</dbReference>
<dbReference type="SMART" id="SM01111">
    <property type="entry name" value="CVNH"/>
    <property type="match status" value="1"/>
</dbReference>
<sequence length="130" mass="14640">MRLLLASLGLLLLGVGTSHAASSSFQRSCTDVRMEATSGEVYLFAQCRDRQGRYHPAELPLLGYQNDDGYLVRNGYENSSFQRSCDQYWLDVNNASVTLNGNCRTRNGQYRESRTELQDIHNDDGRLVGN</sequence>
<organism evidence="3 4">
    <name type="scientific">Aquibium oceanicum</name>
    <dbReference type="NCBI Taxonomy" id="1670800"/>
    <lineage>
        <taxon>Bacteria</taxon>
        <taxon>Pseudomonadati</taxon>
        <taxon>Pseudomonadota</taxon>
        <taxon>Alphaproteobacteria</taxon>
        <taxon>Hyphomicrobiales</taxon>
        <taxon>Phyllobacteriaceae</taxon>
        <taxon>Aquibium</taxon>
    </lineage>
</organism>
<protein>
    <recommendedName>
        <fullName evidence="2">Cyanovirin-N domain-containing protein</fullName>
    </recommendedName>
</protein>
<evidence type="ECO:0000313" key="4">
    <source>
        <dbReference type="Proteomes" id="UP000182840"/>
    </source>
</evidence>
<evidence type="ECO:0000259" key="2">
    <source>
        <dbReference type="SMART" id="SM01111"/>
    </source>
</evidence>
<dbReference type="RefSeq" id="WP_072606628.1">
    <property type="nucleotide sequence ID" value="NZ_CP018171.1"/>
</dbReference>
<feature type="chain" id="PRO_5009856962" description="Cyanovirin-N domain-containing protein" evidence="1">
    <location>
        <begin position="21"/>
        <end position="130"/>
    </location>
</feature>
<dbReference type="Proteomes" id="UP000182840">
    <property type="component" value="Chromosome"/>
</dbReference>
<name>A0A1L3SUP6_9HYPH</name>
<feature type="signal peptide" evidence="1">
    <location>
        <begin position="1"/>
        <end position="20"/>
    </location>
</feature>
<gene>
    <name evidence="3" type="ORF">BSQ44_18620</name>
</gene>
<evidence type="ECO:0000313" key="3">
    <source>
        <dbReference type="EMBL" id="APH73157.1"/>
    </source>
</evidence>
<accession>A0A1L3SUP6</accession>
<keyword evidence="4" id="KW-1185">Reference proteome</keyword>
<dbReference type="EMBL" id="CP018171">
    <property type="protein sequence ID" value="APH73157.1"/>
    <property type="molecule type" value="Genomic_DNA"/>
</dbReference>
<dbReference type="InterPro" id="IPR011058">
    <property type="entry name" value="Cyanovirin-N"/>
</dbReference>
<proteinExistence type="predicted"/>
<dbReference type="Gene3D" id="2.30.60.10">
    <property type="entry name" value="Cyanovirin-N"/>
    <property type="match status" value="1"/>
</dbReference>
<dbReference type="OrthoDB" id="7171070at2"/>
<keyword evidence="1" id="KW-0732">Signal</keyword>
<feature type="domain" description="Cyanovirin-N" evidence="2">
    <location>
        <begin position="24"/>
        <end position="129"/>
    </location>
</feature>
<evidence type="ECO:0000256" key="1">
    <source>
        <dbReference type="SAM" id="SignalP"/>
    </source>
</evidence>
<dbReference type="SUPFAM" id="SSF51322">
    <property type="entry name" value="Cyanovirin-N"/>
    <property type="match status" value="1"/>
</dbReference>
<dbReference type="KEGG" id="meso:BSQ44_18620"/>